<keyword evidence="12" id="KW-1185">Reference proteome</keyword>
<evidence type="ECO:0000256" key="6">
    <source>
        <dbReference type="ARBA" id="ARBA00023132"/>
    </source>
</evidence>
<feature type="compositionally biased region" description="Low complexity" evidence="9">
    <location>
        <begin position="547"/>
        <end position="569"/>
    </location>
</feature>
<protein>
    <recommendedName>
        <fullName evidence="10">RRM Nup35-type domain-containing protein</fullName>
    </recommendedName>
</protein>
<feature type="region of interest" description="Disordered" evidence="9">
    <location>
        <begin position="364"/>
        <end position="384"/>
    </location>
</feature>
<dbReference type="GO" id="GO:0044615">
    <property type="term" value="C:nuclear pore nuclear basket"/>
    <property type="evidence" value="ECO:0007669"/>
    <property type="project" value="TreeGrafter"/>
</dbReference>
<feature type="region of interest" description="Disordered" evidence="9">
    <location>
        <begin position="214"/>
        <end position="298"/>
    </location>
</feature>
<keyword evidence="5" id="KW-0811">Translocation</keyword>
<dbReference type="GO" id="GO:0006999">
    <property type="term" value="P:nuclear pore organization"/>
    <property type="evidence" value="ECO:0007669"/>
    <property type="project" value="TreeGrafter"/>
</dbReference>
<dbReference type="GO" id="GO:0003676">
    <property type="term" value="F:nucleic acid binding"/>
    <property type="evidence" value="ECO:0007669"/>
    <property type="project" value="InterPro"/>
</dbReference>
<evidence type="ECO:0000256" key="1">
    <source>
        <dbReference type="ARBA" id="ARBA00004567"/>
    </source>
</evidence>
<keyword evidence="3 8" id="KW-0509">mRNA transport</keyword>
<organism evidence="11 12">
    <name type="scientific">Lipomyces starkeyi NRRL Y-11557</name>
    <dbReference type="NCBI Taxonomy" id="675824"/>
    <lineage>
        <taxon>Eukaryota</taxon>
        <taxon>Fungi</taxon>
        <taxon>Dikarya</taxon>
        <taxon>Ascomycota</taxon>
        <taxon>Saccharomycotina</taxon>
        <taxon>Lipomycetes</taxon>
        <taxon>Lipomycetales</taxon>
        <taxon>Lipomycetaceae</taxon>
        <taxon>Lipomyces</taxon>
    </lineage>
</organism>
<feature type="compositionally biased region" description="Polar residues" evidence="9">
    <location>
        <begin position="77"/>
        <end position="95"/>
    </location>
</feature>
<feature type="compositionally biased region" description="Low complexity" evidence="9">
    <location>
        <begin position="96"/>
        <end position="121"/>
    </location>
</feature>
<dbReference type="GO" id="GO:0044613">
    <property type="term" value="C:nuclear pore central transport channel"/>
    <property type="evidence" value="ECO:0007669"/>
    <property type="project" value="TreeGrafter"/>
</dbReference>
<evidence type="ECO:0000256" key="7">
    <source>
        <dbReference type="ARBA" id="ARBA00023242"/>
    </source>
</evidence>
<feature type="compositionally biased region" description="Polar residues" evidence="9">
    <location>
        <begin position="365"/>
        <end position="384"/>
    </location>
</feature>
<gene>
    <name evidence="11" type="ORF">LIPSTDRAFT_139025</name>
</gene>
<reference evidence="11 12" key="1">
    <citation type="journal article" date="2016" name="Proc. Natl. Acad. Sci. U.S.A.">
        <title>Comparative genomics of biotechnologically important yeasts.</title>
        <authorList>
            <person name="Riley R."/>
            <person name="Haridas S."/>
            <person name="Wolfe K.H."/>
            <person name="Lopes M.R."/>
            <person name="Hittinger C.T."/>
            <person name="Goeker M."/>
            <person name="Salamov A.A."/>
            <person name="Wisecaver J.H."/>
            <person name="Long T.M."/>
            <person name="Calvey C.H."/>
            <person name="Aerts A.L."/>
            <person name="Barry K.W."/>
            <person name="Choi C."/>
            <person name="Clum A."/>
            <person name="Coughlan A.Y."/>
            <person name="Deshpande S."/>
            <person name="Douglass A.P."/>
            <person name="Hanson S.J."/>
            <person name="Klenk H.-P."/>
            <person name="LaButti K.M."/>
            <person name="Lapidus A."/>
            <person name="Lindquist E.A."/>
            <person name="Lipzen A.M."/>
            <person name="Meier-Kolthoff J.P."/>
            <person name="Ohm R.A."/>
            <person name="Otillar R.P."/>
            <person name="Pangilinan J.L."/>
            <person name="Peng Y."/>
            <person name="Rokas A."/>
            <person name="Rosa C.A."/>
            <person name="Scheuner C."/>
            <person name="Sibirny A.A."/>
            <person name="Slot J.C."/>
            <person name="Stielow J.B."/>
            <person name="Sun H."/>
            <person name="Kurtzman C.P."/>
            <person name="Blackwell M."/>
            <person name="Grigoriev I.V."/>
            <person name="Jeffries T.W."/>
        </authorList>
    </citation>
    <scope>NUCLEOTIDE SEQUENCE [LARGE SCALE GENOMIC DNA]</scope>
    <source>
        <strain evidence="11 12">NRRL Y-11557</strain>
    </source>
</reference>
<dbReference type="SUPFAM" id="SSF54928">
    <property type="entry name" value="RNA-binding domain, RBD"/>
    <property type="match status" value="1"/>
</dbReference>
<sequence>MSLFGATPQPAQSTPFSFGAAGGGGMGSTTTPGQAGQTNSSAPSFSFSLNTAPGNMSTPQQQQQQQPSLFGSGGSMGQQQPFGSGVGTASQSGSLFSSPFGQQGQPQQQQSTPSQFSSSFGARTGGLTHSQSAFDLSGSMTMSPQQQQQFLGQQQQFMLQQQQQQQQQQQNQIPSTNAFLLTSPPRAPPPAPAWAAPGESRRYVPSHLTHMRYKNSPAGNANGYYTPDRFPTSPAAGTPSPGLGSSRSMKPFGGIPGSQSTTALTSSESASRVRGPKFGGPSFGVPKPHHTRSSLAQSSSANVSFGEFDELPPTDSIYDAGAASPFAFQLPTTSGAGATEASASASASILLSPSSNAAQIEDKFTQPSTTPGTPNISASPTKDQPTSVVVFGFPPDLTHVVVDHFARFGTIMEHLSSGGSGATGEHNVGVSGATPVETGKNWVKITYTTPSAANRALAENGRTLGTMDYVIGCVPHTPSGGGGPYSPAPVTAASGNDIRRSGMRGSGPSLNIHALLSDGANEDMASYANTMSRRRRGDESLPNLFTPLPQRQPAQQQQQQQQDAATPSAKLQAPPLPRMTSVPAGLGKRIDVRGPEGIFKEKERKGGMLSGSATLRGLASIFMGGETAAQQQQQGVKRGAGEDFAGVGKKAQGQESWLGWTTKKTQEFIFGWDDL</sequence>
<keyword evidence="7 8" id="KW-0539">Nucleus</keyword>
<dbReference type="GO" id="GO:0051028">
    <property type="term" value="P:mRNA transport"/>
    <property type="evidence" value="ECO:0007669"/>
    <property type="project" value="UniProtKB-UniRule"/>
</dbReference>
<dbReference type="InterPro" id="IPR012677">
    <property type="entry name" value="Nucleotide-bd_a/b_plait_sf"/>
</dbReference>
<dbReference type="InterPro" id="IPR035979">
    <property type="entry name" value="RBD_domain_sf"/>
</dbReference>
<evidence type="ECO:0000313" key="11">
    <source>
        <dbReference type="EMBL" id="ODQ76615.1"/>
    </source>
</evidence>
<comment type="subcellular location">
    <subcellularLocation>
        <location evidence="1">Nucleus</location>
        <location evidence="1">Nuclear pore complex</location>
    </subcellularLocation>
</comment>
<evidence type="ECO:0000256" key="8">
    <source>
        <dbReference type="PROSITE-ProRule" id="PRU00804"/>
    </source>
</evidence>
<proteinExistence type="predicted"/>
<dbReference type="Pfam" id="PF05172">
    <property type="entry name" value="RRM_Nup35"/>
    <property type="match status" value="1"/>
</dbReference>
<keyword evidence="6 8" id="KW-0906">Nuclear pore complex</keyword>
<evidence type="ECO:0000313" key="12">
    <source>
        <dbReference type="Proteomes" id="UP000094385"/>
    </source>
</evidence>
<evidence type="ECO:0000259" key="10">
    <source>
        <dbReference type="PROSITE" id="PS51472"/>
    </source>
</evidence>
<dbReference type="PANTHER" id="PTHR21527">
    <property type="entry name" value="NUCLEOPORIN NUP35"/>
    <property type="match status" value="1"/>
</dbReference>
<evidence type="ECO:0000256" key="2">
    <source>
        <dbReference type="ARBA" id="ARBA00022448"/>
    </source>
</evidence>
<evidence type="ECO:0000256" key="9">
    <source>
        <dbReference type="SAM" id="MobiDB-lite"/>
    </source>
</evidence>
<evidence type="ECO:0000256" key="5">
    <source>
        <dbReference type="ARBA" id="ARBA00023010"/>
    </source>
</evidence>
<feature type="region of interest" description="Disordered" evidence="9">
    <location>
        <begin position="532"/>
        <end position="589"/>
    </location>
</feature>
<feature type="compositionally biased region" description="Low complexity" evidence="9">
    <location>
        <begin position="258"/>
        <end position="270"/>
    </location>
</feature>
<dbReference type="AlphaFoldDB" id="A0A1E3QFY9"/>
<feature type="region of interest" description="Disordered" evidence="9">
    <location>
        <begin position="1"/>
        <end position="149"/>
    </location>
</feature>
<dbReference type="PANTHER" id="PTHR21527:SF6">
    <property type="entry name" value="NUCLEOPORIN NUP35"/>
    <property type="match status" value="1"/>
</dbReference>
<evidence type="ECO:0000256" key="3">
    <source>
        <dbReference type="ARBA" id="ARBA00022816"/>
    </source>
</evidence>
<accession>A0A1E3QFY9</accession>
<evidence type="ECO:0000256" key="4">
    <source>
        <dbReference type="ARBA" id="ARBA00022927"/>
    </source>
</evidence>
<feature type="region of interest" description="Disordered" evidence="9">
    <location>
        <begin position="178"/>
        <end position="199"/>
    </location>
</feature>
<dbReference type="GO" id="GO:0017056">
    <property type="term" value="F:structural constituent of nuclear pore"/>
    <property type="evidence" value="ECO:0007669"/>
    <property type="project" value="TreeGrafter"/>
</dbReference>
<dbReference type="Proteomes" id="UP000094385">
    <property type="component" value="Unassembled WGS sequence"/>
</dbReference>
<keyword evidence="2 8" id="KW-0813">Transport</keyword>
<feature type="compositionally biased region" description="Polar residues" evidence="9">
    <location>
        <begin position="34"/>
        <end position="59"/>
    </location>
</feature>
<dbReference type="GO" id="GO:0005543">
    <property type="term" value="F:phospholipid binding"/>
    <property type="evidence" value="ECO:0007669"/>
    <property type="project" value="TreeGrafter"/>
</dbReference>
<dbReference type="InterPro" id="IPR007846">
    <property type="entry name" value="RRM_NUP35_dom"/>
</dbReference>
<dbReference type="OrthoDB" id="1733656at2759"/>
<dbReference type="STRING" id="675824.A0A1E3QFY9"/>
<feature type="domain" description="RRM Nup35-type" evidence="10">
    <location>
        <begin position="382"/>
        <end position="483"/>
    </location>
</feature>
<dbReference type="EMBL" id="KV454289">
    <property type="protein sequence ID" value="ODQ76615.1"/>
    <property type="molecule type" value="Genomic_DNA"/>
</dbReference>
<feature type="compositionally biased region" description="Polar residues" evidence="9">
    <location>
        <begin position="127"/>
        <end position="144"/>
    </location>
</feature>
<keyword evidence="4" id="KW-0653">Protein transport</keyword>
<dbReference type="GO" id="GO:0006607">
    <property type="term" value="P:NLS-bearing protein import into nucleus"/>
    <property type="evidence" value="ECO:0007669"/>
    <property type="project" value="TreeGrafter"/>
</dbReference>
<name>A0A1E3QFY9_LIPST</name>
<dbReference type="Gene3D" id="3.30.70.330">
    <property type="match status" value="1"/>
</dbReference>
<dbReference type="PROSITE" id="PS51472">
    <property type="entry name" value="RRM_NUP35"/>
    <property type="match status" value="1"/>
</dbReference>